<evidence type="ECO:0000313" key="8">
    <source>
        <dbReference type="Proteomes" id="UP000599312"/>
    </source>
</evidence>
<dbReference type="PANTHER" id="PTHR48101:SF4">
    <property type="entry name" value="METHYLMALONYL-COA MUTASE, MITOCHONDRIAL"/>
    <property type="match status" value="1"/>
</dbReference>
<name>A0A931BLG6_9HYPH</name>
<dbReference type="SUPFAM" id="SSF52242">
    <property type="entry name" value="Cobalamin (vitamin B12)-binding domain"/>
    <property type="match status" value="1"/>
</dbReference>
<dbReference type="InterPro" id="IPR016176">
    <property type="entry name" value="Cbl-dep_enz_cat"/>
</dbReference>
<evidence type="ECO:0000259" key="6">
    <source>
        <dbReference type="Pfam" id="PF01642"/>
    </source>
</evidence>
<dbReference type="InterPro" id="IPR024067">
    <property type="entry name" value="Me-malonyl-CoA_mutase_sm_su_N"/>
</dbReference>
<dbReference type="GO" id="GO:0016866">
    <property type="term" value="F:intramolecular transferase activity"/>
    <property type="evidence" value="ECO:0007669"/>
    <property type="project" value="InterPro"/>
</dbReference>
<keyword evidence="5" id="KW-0170">Cobalt</keyword>
<evidence type="ECO:0000313" key="7">
    <source>
        <dbReference type="EMBL" id="MBF9232018.1"/>
    </source>
</evidence>
<dbReference type="InterPro" id="IPR036724">
    <property type="entry name" value="Cobalamin-bd_sf"/>
</dbReference>
<dbReference type="AlphaFoldDB" id="A0A931BLG6"/>
<keyword evidence="4" id="KW-0413">Isomerase</keyword>
<dbReference type="EMBL" id="JADQDO010000001">
    <property type="protein sequence ID" value="MBF9232018.1"/>
    <property type="molecule type" value="Genomic_DNA"/>
</dbReference>
<proteinExistence type="inferred from homology"/>
<dbReference type="GO" id="GO:0031419">
    <property type="term" value="F:cobalamin binding"/>
    <property type="evidence" value="ECO:0007669"/>
    <property type="project" value="UniProtKB-KW"/>
</dbReference>
<feature type="domain" description="Methylmalonyl-CoA mutase alpha/beta chain catalytic" evidence="6">
    <location>
        <begin position="108"/>
        <end position="445"/>
    </location>
</feature>
<gene>
    <name evidence="7" type="ORF">I2H38_01360</name>
</gene>
<accession>A0A931BLG6</accession>
<dbReference type="Proteomes" id="UP000599312">
    <property type="component" value="Unassembled WGS sequence"/>
</dbReference>
<evidence type="ECO:0000256" key="5">
    <source>
        <dbReference type="ARBA" id="ARBA00023285"/>
    </source>
</evidence>
<evidence type="ECO:0000256" key="2">
    <source>
        <dbReference type="ARBA" id="ARBA00008465"/>
    </source>
</evidence>
<organism evidence="7 8">
    <name type="scientific">Microvirga alba</name>
    <dbReference type="NCBI Taxonomy" id="2791025"/>
    <lineage>
        <taxon>Bacteria</taxon>
        <taxon>Pseudomonadati</taxon>
        <taxon>Pseudomonadota</taxon>
        <taxon>Alphaproteobacteria</taxon>
        <taxon>Hyphomicrobiales</taxon>
        <taxon>Methylobacteriaceae</taxon>
        <taxon>Microvirga</taxon>
    </lineage>
</organism>
<keyword evidence="3" id="KW-0846">Cobalamin</keyword>
<keyword evidence="8" id="KW-1185">Reference proteome</keyword>
<evidence type="ECO:0000256" key="4">
    <source>
        <dbReference type="ARBA" id="ARBA00023235"/>
    </source>
</evidence>
<dbReference type="InterPro" id="IPR006099">
    <property type="entry name" value="MeMalonylCoA_mutase_a/b_cat"/>
</dbReference>
<dbReference type="SUPFAM" id="SSF51703">
    <property type="entry name" value="Cobalamin (vitamin B12)-dependent enzymes"/>
    <property type="match status" value="1"/>
</dbReference>
<dbReference type="RefSeq" id="WP_196270004.1">
    <property type="nucleotide sequence ID" value="NZ_JADQDO010000001.1"/>
</dbReference>
<dbReference type="Gene3D" id="3.20.20.240">
    <property type="entry name" value="Methylmalonyl-CoA mutase"/>
    <property type="match status" value="1"/>
</dbReference>
<evidence type="ECO:0000256" key="3">
    <source>
        <dbReference type="ARBA" id="ARBA00022628"/>
    </source>
</evidence>
<dbReference type="Gene3D" id="1.10.196.20">
    <property type="match status" value="1"/>
</dbReference>
<sequence length="622" mass="66751">MDDLTLAADFPAATREQWLRLVEGVLKGADFQKKLVRKTYDGLDIQPLYPKAERAQRIARAEPGRWRVSQRIDHPDPAKANELAVLDLEGGADALTLVTGKAPAARGFGVRAETVEDLDRALSGVMLDLVHLRLDAGGKGRPMAERLITVAERRGHKLSDLSLDLGMDPIGGLAALGELSVAWDEVSRRMGLMLADLTARGFTGRAFLADGRPYHEAGASEAQELAAALSTGVAYLRALEAQGHSPEAARDALSFLLVADADEFLTVAKFRALRRLWARLEQASGLRPKPIRLHAETAWRMTTRRDPWVNMLRATVATFSAGIGGADAITVLPFTAALGLPDAFARRVARNTQLVLLDEANLWRVADPAAGAGGFEALTEALCEKAWALFQEIEREGGIVESLTRGVLQSRIAAIRTQRDKAVATRKEPITGTSEFPNIAEANVAVLIPHDEGLPALAASEGGVSIPPLPSVRIAEPFERLRDASDAYLARTGSRPKIFLANLGPVAAFTARATFAKNFFEAAGIEAITNEGFAAQESLKKAYIDSKAKLSCICSTDEIYEEQATATATTLREAGSARIYLAGSPGKNEEKLSRAGIATFIFAGCDTLKVLSEALEAACAQP</sequence>
<comment type="cofactor">
    <cofactor evidence="1">
        <name>adenosylcob(III)alamin</name>
        <dbReference type="ChEBI" id="CHEBI:18408"/>
    </cofactor>
</comment>
<dbReference type="Pfam" id="PF01642">
    <property type="entry name" value="MM_CoA_mutase"/>
    <property type="match status" value="1"/>
</dbReference>
<dbReference type="PANTHER" id="PTHR48101">
    <property type="entry name" value="METHYLMALONYL-COA MUTASE, MITOCHONDRIAL-RELATED"/>
    <property type="match status" value="1"/>
</dbReference>
<dbReference type="GO" id="GO:0046872">
    <property type="term" value="F:metal ion binding"/>
    <property type="evidence" value="ECO:0007669"/>
    <property type="project" value="InterPro"/>
</dbReference>
<dbReference type="CDD" id="cd03677">
    <property type="entry name" value="MM_CoA_mutase_beta"/>
    <property type="match status" value="1"/>
</dbReference>
<evidence type="ECO:0000256" key="1">
    <source>
        <dbReference type="ARBA" id="ARBA00001922"/>
    </source>
</evidence>
<reference evidence="7" key="1">
    <citation type="submission" date="2020-11" db="EMBL/GenBank/DDBJ databases">
        <authorList>
            <person name="Kim M.K."/>
        </authorList>
    </citation>
    <scope>NUCLEOTIDE SEQUENCE</scope>
    <source>
        <strain evidence="7">BT350</strain>
    </source>
</reference>
<comment type="similarity">
    <text evidence="2">Belongs to the methylmalonyl-CoA mutase family.</text>
</comment>
<dbReference type="Gene3D" id="3.40.50.280">
    <property type="entry name" value="Cobalamin-binding domain"/>
    <property type="match status" value="1"/>
</dbReference>
<protein>
    <submittedName>
        <fullName evidence="7">Methylmalonyl-CoA mutase subunit beta</fullName>
    </submittedName>
</protein>
<comment type="caution">
    <text evidence="7">The sequence shown here is derived from an EMBL/GenBank/DDBJ whole genome shotgun (WGS) entry which is preliminary data.</text>
</comment>